<dbReference type="Gene3D" id="1.20.58.2220">
    <property type="entry name" value="Formin, FH2 domain"/>
    <property type="match status" value="1"/>
</dbReference>
<dbReference type="InterPro" id="IPR042201">
    <property type="entry name" value="FH2_Formin_sf"/>
</dbReference>
<proteinExistence type="inferred from homology"/>
<dbReference type="InterPro" id="IPR015425">
    <property type="entry name" value="FH2_Formin"/>
</dbReference>
<dbReference type="InterPro" id="IPR014767">
    <property type="entry name" value="DAD_dom"/>
</dbReference>
<dbReference type="Pfam" id="PF06367">
    <property type="entry name" value="Drf_FH3"/>
    <property type="match status" value="1"/>
</dbReference>
<dbReference type="InterPro" id="IPR016024">
    <property type="entry name" value="ARM-type_fold"/>
</dbReference>
<dbReference type="SMART" id="SM01140">
    <property type="entry name" value="Drf_GBD"/>
    <property type="match status" value="1"/>
</dbReference>
<dbReference type="Pfam" id="PF06371">
    <property type="entry name" value="Drf_GBD"/>
    <property type="match status" value="1"/>
</dbReference>
<dbReference type="PROSITE" id="PS51444">
    <property type="entry name" value="FH2"/>
    <property type="match status" value="1"/>
</dbReference>
<feature type="compositionally biased region" description="Acidic residues" evidence="4">
    <location>
        <begin position="1303"/>
        <end position="1317"/>
    </location>
</feature>
<dbReference type="PANTHER" id="PTHR45691">
    <property type="entry name" value="PROTEIN DIAPHANOUS"/>
    <property type="match status" value="1"/>
</dbReference>
<feature type="region of interest" description="Disordered" evidence="4">
    <location>
        <begin position="65"/>
        <end position="90"/>
    </location>
</feature>
<feature type="domain" description="GBD/FH3" evidence="6">
    <location>
        <begin position="90"/>
        <end position="465"/>
    </location>
</feature>
<dbReference type="Gene3D" id="6.10.30.30">
    <property type="match status" value="1"/>
</dbReference>
<dbReference type="GO" id="GO:0030041">
    <property type="term" value="P:actin filament polymerization"/>
    <property type="evidence" value="ECO:0007669"/>
    <property type="project" value="TreeGrafter"/>
</dbReference>
<dbReference type="InterPro" id="IPR010472">
    <property type="entry name" value="FH3_dom"/>
</dbReference>
<reference evidence="9" key="1">
    <citation type="submission" date="2025-08" db="UniProtKB">
        <authorList>
            <consortium name="RefSeq"/>
        </authorList>
    </citation>
    <scope>IDENTIFICATION</scope>
    <source>
        <tissue evidence="9">Sperm</tissue>
    </source>
</reference>
<evidence type="ECO:0000256" key="3">
    <source>
        <dbReference type="SAM" id="Coils"/>
    </source>
</evidence>
<dbReference type="Gene3D" id="1.10.238.150">
    <property type="entry name" value="Formin, FH3 diaphanous domain"/>
    <property type="match status" value="1"/>
</dbReference>
<feature type="compositionally biased region" description="Pro residues" evidence="4">
    <location>
        <begin position="656"/>
        <end position="770"/>
    </location>
</feature>
<evidence type="ECO:0000256" key="4">
    <source>
        <dbReference type="SAM" id="MobiDB-lite"/>
    </source>
</evidence>
<feature type="coiled-coil region" evidence="3">
    <location>
        <begin position="484"/>
        <end position="571"/>
    </location>
</feature>
<evidence type="ECO:0000313" key="8">
    <source>
        <dbReference type="Proteomes" id="UP001318040"/>
    </source>
</evidence>
<dbReference type="GO" id="GO:0031267">
    <property type="term" value="F:small GTPase binding"/>
    <property type="evidence" value="ECO:0007669"/>
    <property type="project" value="InterPro"/>
</dbReference>
<sequence>MDNTPKQPYQGDQMARLKEKDKKKEKKLGDESDHAKKTKFKLKKSTDHEQVSLLDRFASIRVAAKKDKEKGDRPVVVQRGGGPSSLPFGGDDLTEDQIHTFFEKMLEDMNLSEAHKAPLRHKDEKTKRDMVLQYMASSSKTGGTHKRDTALSGKDYITELTGLRKMEHDSDQERLLSCLESLRVSLTSNPVSWVELFGDEGLKILLDILQDLQEKQSPNHFDWKIQLEIVRCLRAFMNNKVGLRAMLATHNGVLLLARAVEPRHPSMMVEAVRLLSALSILDEDHFDGAKPSSRVLDALAECAEICEQERFQPIVEGLDVKQSLSLKIACFILINALVETPEDLEFRIHLRNEFMRNGLGKALTHLREIQNEQLEVQLRVFDEGREGDFQDFSQRLQDIRGELDDINDVYAFLSNTVKDTQAEQPFLSIMQHLLLIRNDFLVRPQYFRLIEECVSQVVLHRGGVDPDFRSTSRFHVDVDNLIENMVNQQKVEQYELRASELEKKLEAEMTVRQEAMAELKRREGEAETRRYEAEARATQLEEEKTRIAQELQLQVQEKLRLQEEFARAREEIKPAAPDSTGGAPAPPPAPPLPGMIVIPPPPPLPGTVGIPPAPPLPGMGGIPPAPPLPGMGGIPPAPPLPGMGGIPPPPPLPGMGGIPPAPPLPGMGGIPPPPPLPGMGGIPPPPPLPGMGGIPPPPPLPGMGGIPPPPPLPGMGGIPPPPPLPGMGGIPPPPPLPGMGGPPPPPPLPGMGPPPPPPAPGMGGPPPPPGLFTFAAQRPGLPFGLQPKKEYKPEISTKRANWAKIRPEEFKENSFWTKAKEERFENPDVLSKLAQTFAAQAAKAKQAEVLDLPDKPPSKKKIKELKVLDQKSGQNLSIFLGTLKMPYTEIKKIILEVNEEKITESMIQNLIKQLPEADQLEALAGFKDEYDDLAEAEQFSVVIGSVTRLRSRLTAIQFMLQFEEQVSSVKPDVVAVTAACEEVQQSDAFSRLLEIVLLFGNYMNAGSRNAQTFGFNISYLCKLRDTKSADQKQTLLHFLAEVCEAEYPEVLKFTEDLSHVEKASRVSAENLQKNLKQMENQIEQLEKDIQSFPSTEDKNDKFVEKMTGFVEKAREQYGRLALMFDNMQKLFDGLGEYFVFNTKKVSVEEFFGDLTNFRSMFMQAVKDNVRRREAEEKIQKAQLAKERAEKERLEKQNKKRLLEDGDETGVMDSLMEALQSGAAFKRKRAPRQPAEARRPAGEERSRSRGRADVPSRTRMSRDLEMALLDGDRRAPATTVREKTKAVEGDTPPEVEKDSKTTDVEMEEEELAVTVTEE</sequence>
<accession>A0AAJ7T5Z0</accession>
<dbReference type="GO" id="GO:0005884">
    <property type="term" value="C:actin filament"/>
    <property type="evidence" value="ECO:0007669"/>
    <property type="project" value="TreeGrafter"/>
</dbReference>
<dbReference type="Gene3D" id="1.10.20.40">
    <property type="entry name" value="Formin, diaphanous GTPase-binding domain"/>
    <property type="match status" value="1"/>
</dbReference>
<dbReference type="Pfam" id="PF02181">
    <property type="entry name" value="FH2"/>
    <property type="match status" value="1"/>
</dbReference>
<dbReference type="SMART" id="SM01139">
    <property type="entry name" value="Drf_FH3"/>
    <property type="match status" value="1"/>
</dbReference>
<dbReference type="InterPro" id="IPR014768">
    <property type="entry name" value="GBD/FH3_dom"/>
</dbReference>
<gene>
    <name evidence="9" type="primary">LOC116942767</name>
</gene>
<dbReference type="PANTHER" id="PTHR45691:SF4">
    <property type="entry name" value="PROTEIN DIAPHANOUS HOMOLOG 1"/>
    <property type="match status" value="1"/>
</dbReference>
<dbReference type="InterPro" id="IPR044933">
    <property type="entry name" value="DIA_GBD_sf"/>
</dbReference>
<feature type="region of interest" description="Disordered" evidence="4">
    <location>
        <begin position="1221"/>
        <end position="1317"/>
    </location>
</feature>
<dbReference type="InterPro" id="IPR051412">
    <property type="entry name" value="Formin_Homology_Diaphanous_sf"/>
</dbReference>
<dbReference type="SMART" id="SM00498">
    <property type="entry name" value="FH2"/>
    <property type="match status" value="1"/>
</dbReference>
<dbReference type="PROSITE" id="PS51232">
    <property type="entry name" value="GBD_FH3"/>
    <property type="match status" value="1"/>
</dbReference>
<dbReference type="InterPro" id="IPR011989">
    <property type="entry name" value="ARM-like"/>
</dbReference>
<dbReference type="Gene3D" id="1.25.10.10">
    <property type="entry name" value="Leucine-rich Repeat Variant"/>
    <property type="match status" value="1"/>
</dbReference>
<feature type="region of interest" description="Disordered" evidence="4">
    <location>
        <begin position="1"/>
        <end position="46"/>
    </location>
</feature>
<keyword evidence="8" id="KW-1185">Reference proteome</keyword>
<feature type="coiled-coil region" evidence="3">
    <location>
        <begin position="1061"/>
        <end position="1095"/>
    </location>
</feature>
<evidence type="ECO:0000313" key="9">
    <source>
        <dbReference type="RefSeq" id="XP_032810916.1"/>
    </source>
</evidence>
<keyword evidence="2 3" id="KW-0175">Coiled coil</keyword>
<evidence type="ECO:0000259" key="7">
    <source>
        <dbReference type="PROSITE" id="PS51444"/>
    </source>
</evidence>
<feature type="domain" description="DAD" evidence="5">
    <location>
        <begin position="1206"/>
        <end position="1234"/>
    </location>
</feature>
<comment type="similarity">
    <text evidence="1">Belongs to the formin homology family. Diaphanous subfamily.</text>
</comment>
<dbReference type="Gene3D" id="1.20.58.630">
    <property type="match status" value="1"/>
</dbReference>
<feature type="compositionally biased region" description="Basic and acidic residues" evidence="4">
    <location>
        <begin position="15"/>
        <end position="35"/>
    </location>
</feature>
<dbReference type="Pfam" id="PF06346">
    <property type="entry name" value="Drf_FH1"/>
    <property type="match status" value="1"/>
</dbReference>
<dbReference type="Proteomes" id="UP001318040">
    <property type="component" value="Chromosome 16"/>
</dbReference>
<dbReference type="GO" id="GO:0003779">
    <property type="term" value="F:actin binding"/>
    <property type="evidence" value="ECO:0007669"/>
    <property type="project" value="InterPro"/>
</dbReference>
<evidence type="ECO:0000259" key="6">
    <source>
        <dbReference type="PROSITE" id="PS51232"/>
    </source>
</evidence>
<name>A0AAJ7T5Z0_PETMA</name>
<evidence type="ECO:0000256" key="2">
    <source>
        <dbReference type="ARBA" id="ARBA00023054"/>
    </source>
</evidence>
<feature type="compositionally biased region" description="Basic and acidic residues" evidence="4">
    <location>
        <begin position="1234"/>
        <end position="1302"/>
    </location>
</feature>
<evidence type="ECO:0000259" key="5">
    <source>
        <dbReference type="PROSITE" id="PS51231"/>
    </source>
</evidence>
<dbReference type="SUPFAM" id="SSF48371">
    <property type="entry name" value="ARM repeat"/>
    <property type="match status" value="1"/>
</dbReference>
<feature type="coiled-coil region" evidence="3">
    <location>
        <begin position="1166"/>
        <end position="1205"/>
    </location>
</feature>
<feature type="domain" description="FH2" evidence="7">
    <location>
        <begin position="787"/>
        <end position="1187"/>
    </location>
</feature>
<dbReference type="SUPFAM" id="SSF101447">
    <property type="entry name" value="Formin homology 2 domain (FH2 domain)"/>
    <property type="match status" value="1"/>
</dbReference>
<protein>
    <submittedName>
        <fullName evidence="9">Protein diaphanous homolog 1-like isoform X1</fullName>
    </submittedName>
</protein>
<evidence type="ECO:0000256" key="1">
    <source>
        <dbReference type="ARBA" id="ARBA00008214"/>
    </source>
</evidence>
<organism evidence="8 9">
    <name type="scientific">Petromyzon marinus</name>
    <name type="common">Sea lamprey</name>
    <dbReference type="NCBI Taxonomy" id="7757"/>
    <lineage>
        <taxon>Eukaryota</taxon>
        <taxon>Metazoa</taxon>
        <taxon>Chordata</taxon>
        <taxon>Craniata</taxon>
        <taxon>Vertebrata</taxon>
        <taxon>Cyclostomata</taxon>
        <taxon>Hyperoartia</taxon>
        <taxon>Petromyzontiformes</taxon>
        <taxon>Petromyzontidae</taxon>
        <taxon>Petromyzon</taxon>
    </lineage>
</organism>
<dbReference type="PROSITE" id="PS51231">
    <property type="entry name" value="DAD"/>
    <property type="match status" value="1"/>
</dbReference>
<feature type="region of interest" description="Disordered" evidence="4">
    <location>
        <begin position="656"/>
        <end position="779"/>
    </location>
</feature>
<dbReference type="InterPro" id="IPR010473">
    <property type="entry name" value="GTPase-bd"/>
</dbReference>
<dbReference type="RefSeq" id="XP_032810916.1">
    <property type="nucleotide sequence ID" value="XM_032955025.1"/>
</dbReference>
<dbReference type="KEGG" id="pmrn:116942767"/>